<evidence type="ECO:0000313" key="1">
    <source>
        <dbReference type="EMBL" id="GJT40845.1"/>
    </source>
</evidence>
<reference evidence="1" key="1">
    <citation type="journal article" date="2022" name="Int. J. Mol. Sci.">
        <title>Draft Genome of Tanacetum Coccineum: Genomic Comparison of Closely Related Tanacetum-Family Plants.</title>
        <authorList>
            <person name="Yamashiro T."/>
            <person name="Shiraishi A."/>
            <person name="Nakayama K."/>
            <person name="Satake H."/>
        </authorList>
    </citation>
    <scope>NUCLEOTIDE SEQUENCE</scope>
</reference>
<keyword evidence="2" id="KW-1185">Reference proteome</keyword>
<sequence>MQWKNPSWIETKRRNISSLSSELLHLSESLPAANLHLPSLLISLKICPRVQGRDFDALLSEEDTISFLRDLGYAGVINSLNDVVVDQMHQPWRTFVALINRILSGKTSALYKLRLSRTQILWGMYHQKYVDYVELLWEDFTY</sequence>
<accession>A0ABQ5DNR4</accession>
<reference evidence="1" key="2">
    <citation type="submission" date="2022-01" db="EMBL/GenBank/DDBJ databases">
        <authorList>
            <person name="Yamashiro T."/>
            <person name="Shiraishi A."/>
            <person name="Satake H."/>
            <person name="Nakayama K."/>
        </authorList>
    </citation>
    <scope>NUCLEOTIDE SEQUENCE</scope>
</reference>
<proteinExistence type="predicted"/>
<dbReference type="EMBL" id="BQNB010015509">
    <property type="protein sequence ID" value="GJT40845.1"/>
    <property type="molecule type" value="Genomic_DNA"/>
</dbReference>
<evidence type="ECO:0000313" key="2">
    <source>
        <dbReference type="Proteomes" id="UP001151760"/>
    </source>
</evidence>
<organism evidence="1 2">
    <name type="scientific">Tanacetum coccineum</name>
    <dbReference type="NCBI Taxonomy" id="301880"/>
    <lineage>
        <taxon>Eukaryota</taxon>
        <taxon>Viridiplantae</taxon>
        <taxon>Streptophyta</taxon>
        <taxon>Embryophyta</taxon>
        <taxon>Tracheophyta</taxon>
        <taxon>Spermatophyta</taxon>
        <taxon>Magnoliopsida</taxon>
        <taxon>eudicotyledons</taxon>
        <taxon>Gunneridae</taxon>
        <taxon>Pentapetalae</taxon>
        <taxon>asterids</taxon>
        <taxon>campanulids</taxon>
        <taxon>Asterales</taxon>
        <taxon>Asteraceae</taxon>
        <taxon>Asteroideae</taxon>
        <taxon>Anthemideae</taxon>
        <taxon>Anthemidinae</taxon>
        <taxon>Tanacetum</taxon>
    </lineage>
</organism>
<comment type="caution">
    <text evidence="1">The sequence shown here is derived from an EMBL/GenBank/DDBJ whole genome shotgun (WGS) entry which is preliminary data.</text>
</comment>
<protein>
    <submittedName>
        <fullName evidence="1">Uncharacterized protein</fullName>
    </submittedName>
</protein>
<dbReference type="Proteomes" id="UP001151760">
    <property type="component" value="Unassembled WGS sequence"/>
</dbReference>
<name>A0ABQ5DNR4_9ASTR</name>
<gene>
    <name evidence="1" type="ORF">Tco_0940710</name>
</gene>